<dbReference type="AlphaFoldDB" id="I8T581"/>
<keyword evidence="2" id="KW-0378">Hydrolase</keyword>
<dbReference type="PATRIC" id="fig|1172194.4.peg.2387"/>
<dbReference type="OrthoDB" id="9806180at2"/>
<comment type="caution">
    <text evidence="4">The sequence shown here is derived from an EMBL/GenBank/DDBJ whole genome shotgun (WGS) entry which is preliminary data.</text>
</comment>
<evidence type="ECO:0000313" key="5">
    <source>
        <dbReference type="Proteomes" id="UP000003704"/>
    </source>
</evidence>
<dbReference type="Proteomes" id="UP000003704">
    <property type="component" value="Unassembled WGS sequence"/>
</dbReference>
<comment type="similarity">
    <text evidence="1">Belongs to the 'GDXG' lipolytic enzyme family.</text>
</comment>
<name>I8T581_9GAMM</name>
<accession>I8T581</accession>
<dbReference type="Pfam" id="PF07859">
    <property type="entry name" value="Abhydrolase_3"/>
    <property type="match status" value="1"/>
</dbReference>
<dbReference type="RefSeq" id="WP_007185413.1">
    <property type="nucleotide sequence ID" value="NZ_AKGD01000002.1"/>
</dbReference>
<evidence type="ECO:0000313" key="4">
    <source>
        <dbReference type="EMBL" id="EIT68888.1"/>
    </source>
</evidence>
<protein>
    <recommendedName>
        <fullName evidence="3">Alpha/beta hydrolase fold-3 domain-containing protein</fullName>
    </recommendedName>
</protein>
<dbReference type="PANTHER" id="PTHR48081:SF30">
    <property type="entry name" value="ACETYL-HYDROLASE LIPR-RELATED"/>
    <property type="match status" value="1"/>
</dbReference>
<dbReference type="GO" id="GO:0004806">
    <property type="term" value="F:triacylglycerol lipase activity"/>
    <property type="evidence" value="ECO:0007669"/>
    <property type="project" value="TreeGrafter"/>
</dbReference>
<dbReference type="InterPro" id="IPR013094">
    <property type="entry name" value="AB_hydrolase_3"/>
</dbReference>
<keyword evidence="5" id="KW-1185">Reference proteome</keyword>
<sequence length="309" mass="32738">MSLLRYANPRPVSIRARLLRPLIRLTIGRAMRRTGSFEAQRRQLLRAGGSARLFEVRGTRIEAGTFAGLPTLTVTPPRSSGLHLLYLHGGGYAVGAASLYRSLASRLALLTGATVTMPDYRLAPEHPFPAGLDDALAAYRALLDSGIEAGRIFIGGDSAGGGLSLACALAAREAGVPQPGGVICLSPWTDLTISGGSIRTNRGTELVLAPDSTERYVNAYLGQRDARSPLASPLFADLRGLAPMLIQVSGHEILLDDSTRLATAAQSAGVPVELQVWDGVWHVWQAMPKLLPEADAALAAIAAFIQRST</sequence>
<gene>
    <name evidence="4" type="ORF">WQQ_24700</name>
</gene>
<evidence type="ECO:0000256" key="1">
    <source>
        <dbReference type="ARBA" id="ARBA00010515"/>
    </source>
</evidence>
<dbReference type="STRING" id="1172194.WQQ_24700"/>
<evidence type="ECO:0000256" key="2">
    <source>
        <dbReference type="ARBA" id="ARBA00022801"/>
    </source>
</evidence>
<dbReference type="InterPro" id="IPR050300">
    <property type="entry name" value="GDXG_lipolytic_enzyme"/>
</dbReference>
<dbReference type="PANTHER" id="PTHR48081">
    <property type="entry name" value="AB HYDROLASE SUPERFAMILY PROTEIN C4A8.06C"/>
    <property type="match status" value="1"/>
</dbReference>
<dbReference type="SUPFAM" id="SSF53474">
    <property type="entry name" value="alpha/beta-Hydrolases"/>
    <property type="match status" value="1"/>
</dbReference>
<dbReference type="EMBL" id="AKGD01000002">
    <property type="protein sequence ID" value="EIT68888.1"/>
    <property type="molecule type" value="Genomic_DNA"/>
</dbReference>
<evidence type="ECO:0000259" key="3">
    <source>
        <dbReference type="Pfam" id="PF07859"/>
    </source>
</evidence>
<organism evidence="4 5">
    <name type="scientific">Hydrocarboniphaga effusa AP103</name>
    <dbReference type="NCBI Taxonomy" id="1172194"/>
    <lineage>
        <taxon>Bacteria</taxon>
        <taxon>Pseudomonadati</taxon>
        <taxon>Pseudomonadota</taxon>
        <taxon>Gammaproteobacteria</taxon>
        <taxon>Nevskiales</taxon>
        <taxon>Nevskiaceae</taxon>
        <taxon>Hydrocarboniphaga</taxon>
    </lineage>
</organism>
<dbReference type="Gene3D" id="3.40.50.1820">
    <property type="entry name" value="alpha/beta hydrolase"/>
    <property type="match status" value="1"/>
</dbReference>
<proteinExistence type="inferred from homology"/>
<feature type="domain" description="Alpha/beta hydrolase fold-3" evidence="3">
    <location>
        <begin position="84"/>
        <end position="285"/>
    </location>
</feature>
<dbReference type="InterPro" id="IPR029058">
    <property type="entry name" value="AB_hydrolase_fold"/>
</dbReference>
<reference evidence="4 5" key="1">
    <citation type="journal article" date="2012" name="J. Bacteriol.">
        <title>Genome Sequence of n-Alkane-Degrading Hydrocarboniphaga effusa Strain AP103T (ATCC BAA-332T).</title>
        <authorList>
            <person name="Chang H.K."/>
            <person name="Zylstra G.J."/>
            <person name="Chae J.C."/>
        </authorList>
    </citation>
    <scope>NUCLEOTIDE SEQUENCE [LARGE SCALE GENOMIC DNA]</scope>
    <source>
        <strain evidence="4 5">AP103</strain>
    </source>
</reference>